<protein>
    <submittedName>
        <fullName evidence="1">G protein-coupled receptor</fullName>
    </submittedName>
</protein>
<dbReference type="PANTHER" id="PTHR31748">
    <property type="entry name" value="SERPENTINE RECEPTOR, CLASS V"/>
    <property type="match status" value="1"/>
</dbReference>
<organism evidence="1 2">
    <name type="scientific">Pristionchus pacificus</name>
    <name type="common">Parasitic nematode worm</name>
    <dbReference type="NCBI Taxonomy" id="54126"/>
    <lineage>
        <taxon>Eukaryota</taxon>
        <taxon>Metazoa</taxon>
        <taxon>Ecdysozoa</taxon>
        <taxon>Nematoda</taxon>
        <taxon>Chromadorea</taxon>
        <taxon>Rhabditida</taxon>
        <taxon>Rhabditina</taxon>
        <taxon>Diplogasteromorpha</taxon>
        <taxon>Diplogasteroidea</taxon>
        <taxon>Neodiplogasteridae</taxon>
        <taxon>Pristionchus</taxon>
    </lineage>
</organism>
<evidence type="ECO:0000313" key="1">
    <source>
        <dbReference type="EnsemblMetazoa" id="PPA26997.1"/>
    </source>
</evidence>
<dbReference type="Pfam" id="PF10323">
    <property type="entry name" value="7TM_GPCR_Srv"/>
    <property type="match status" value="1"/>
</dbReference>
<sequence>MVTCVSEPSMEIFDITGIALLSYSCYTLIVYGLVLTAVVLERKYSAVNAFYTLYATGCLADTLSLINAFLTYAALTGFLHNDWIDAPITQKLTVWMIAFNRLTAIIYPLQHSTIWNFCAIRICTIIQLAALFRFGSVAAFSLNHIRIPSPLGGTTTTLNMTAAAQQQVYLFTTTLRLVSGTVVVLCYVMMILIVAWRKVQSQAIYTHERNLYWIALVVCTVEILSIIEQFATTQFKLSSMAMNCIYLVAIFIYDSIPPYLLIIFSSNIRTRLISMITFRGSTAPFIDMRRRSQGKGIRVQIYRKNRE</sequence>
<dbReference type="OrthoDB" id="5798218at2759"/>
<reference evidence="2" key="1">
    <citation type="journal article" date="2008" name="Nat. Genet.">
        <title>The Pristionchus pacificus genome provides a unique perspective on nematode lifestyle and parasitism.</title>
        <authorList>
            <person name="Dieterich C."/>
            <person name="Clifton S.W."/>
            <person name="Schuster L.N."/>
            <person name="Chinwalla A."/>
            <person name="Delehaunty K."/>
            <person name="Dinkelacker I."/>
            <person name="Fulton L."/>
            <person name="Fulton R."/>
            <person name="Godfrey J."/>
            <person name="Minx P."/>
            <person name="Mitreva M."/>
            <person name="Roeseler W."/>
            <person name="Tian H."/>
            <person name="Witte H."/>
            <person name="Yang S.P."/>
            <person name="Wilson R.K."/>
            <person name="Sommer R.J."/>
        </authorList>
    </citation>
    <scope>NUCLEOTIDE SEQUENCE [LARGE SCALE GENOMIC DNA]</scope>
    <source>
        <strain evidence="2">PS312</strain>
    </source>
</reference>
<name>A0A2A6CM60_PRIPA</name>
<proteinExistence type="predicted"/>
<dbReference type="PANTHER" id="PTHR31748:SF1">
    <property type="entry name" value="SERPENTINE RECEPTOR, CLASS V"/>
    <property type="match status" value="1"/>
</dbReference>
<dbReference type="Proteomes" id="UP000005239">
    <property type="component" value="Unassembled WGS sequence"/>
</dbReference>
<dbReference type="InterPro" id="IPR019426">
    <property type="entry name" value="7TM_GPCR_serpentine_rcpt_Srv"/>
</dbReference>
<reference evidence="1" key="2">
    <citation type="submission" date="2022-06" db="UniProtKB">
        <authorList>
            <consortium name="EnsemblMetazoa"/>
        </authorList>
    </citation>
    <scope>IDENTIFICATION</scope>
    <source>
        <strain evidence="1">PS312</strain>
    </source>
</reference>
<dbReference type="AlphaFoldDB" id="A0A2A6CM60"/>
<evidence type="ECO:0000313" key="2">
    <source>
        <dbReference type="Proteomes" id="UP000005239"/>
    </source>
</evidence>
<dbReference type="SUPFAM" id="SSF81321">
    <property type="entry name" value="Family A G protein-coupled receptor-like"/>
    <property type="match status" value="1"/>
</dbReference>
<keyword evidence="2" id="KW-1185">Reference proteome</keyword>
<dbReference type="Gene3D" id="1.20.1070.10">
    <property type="entry name" value="Rhodopsin 7-helix transmembrane proteins"/>
    <property type="match status" value="1"/>
</dbReference>
<gene>
    <name evidence="1" type="primary">WBGene00116551</name>
</gene>
<accession>A0A8R1UID7</accession>
<accession>A0A2A6CM60</accession>
<dbReference type="EnsemblMetazoa" id="PPA26997.1">
    <property type="protein sequence ID" value="PPA26997.1"/>
    <property type="gene ID" value="WBGene00116551"/>
</dbReference>